<dbReference type="Gene3D" id="3.40.50.620">
    <property type="entry name" value="HUPs"/>
    <property type="match status" value="1"/>
</dbReference>
<dbReference type="InterPro" id="IPR008271">
    <property type="entry name" value="Ser/Thr_kinase_AS"/>
</dbReference>
<dbReference type="Pfam" id="PF00582">
    <property type="entry name" value="Usp"/>
    <property type="match status" value="1"/>
</dbReference>
<feature type="region of interest" description="Disordered" evidence="12">
    <location>
        <begin position="2488"/>
        <end position="2513"/>
    </location>
</feature>
<feature type="region of interest" description="Disordered" evidence="12">
    <location>
        <begin position="998"/>
        <end position="1019"/>
    </location>
</feature>
<organism evidence="15 16">
    <name type="scientific">Carpinus fangiana</name>
    <dbReference type="NCBI Taxonomy" id="176857"/>
    <lineage>
        <taxon>Eukaryota</taxon>
        <taxon>Viridiplantae</taxon>
        <taxon>Streptophyta</taxon>
        <taxon>Embryophyta</taxon>
        <taxon>Tracheophyta</taxon>
        <taxon>Spermatophyta</taxon>
        <taxon>Magnoliopsida</taxon>
        <taxon>eudicotyledons</taxon>
        <taxon>Gunneridae</taxon>
        <taxon>Pentapetalae</taxon>
        <taxon>rosids</taxon>
        <taxon>fabids</taxon>
        <taxon>Fagales</taxon>
        <taxon>Betulaceae</taxon>
        <taxon>Carpinus</taxon>
    </lineage>
</organism>
<dbReference type="PANTHER" id="PTHR46156:SF1">
    <property type="entry name" value="ZINC FINGER CCCH DOMAIN-CONTAINING PROTEIN 3"/>
    <property type="match status" value="1"/>
</dbReference>
<keyword evidence="16" id="KW-1185">Reference proteome</keyword>
<feature type="domain" description="Protein kinase" evidence="13">
    <location>
        <begin position="417"/>
        <end position="688"/>
    </location>
</feature>
<evidence type="ECO:0000256" key="6">
    <source>
        <dbReference type="ARBA" id="ARBA00022777"/>
    </source>
</evidence>
<keyword evidence="3" id="KW-0677">Repeat</keyword>
<dbReference type="Gene3D" id="1.10.510.10">
    <property type="entry name" value="Transferase(Phosphotransferase) domain 1"/>
    <property type="match status" value="1"/>
</dbReference>
<dbReference type="InterPro" id="IPR011009">
    <property type="entry name" value="Kinase-like_dom_sf"/>
</dbReference>
<feature type="zinc finger region" description="C3H1-type" evidence="10">
    <location>
        <begin position="2658"/>
        <end position="2684"/>
    </location>
</feature>
<proteinExistence type="predicted"/>
<feature type="region of interest" description="Disordered" evidence="12">
    <location>
        <begin position="2525"/>
        <end position="2552"/>
    </location>
</feature>
<feature type="domain" description="C3H1-type" evidence="14">
    <location>
        <begin position="2603"/>
        <end position="2632"/>
    </location>
</feature>
<dbReference type="FunFam" id="4.10.1000.10:FF:000008">
    <property type="entry name" value="zinc finger CCCH domain-containing protein 3"/>
    <property type="match status" value="1"/>
</dbReference>
<keyword evidence="4 11" id="KW-0547">Nucleotide-binding</keyword>
<dbReference type="InterPro" id="IPR014729">
    <property type="entry name" value="Rossmann-like_a/b/a_fold"/>
</dbReference>
<feature type="zinc finger region" description="C3H1-type" evidence="10">
    <location>
        <begin position="2707"/>
        <end position="2735"/>
    </location>
</feature>
<dbReference type="InterPro" id="IPR017441">
    <property type="entry name" value="Protein_kinase_ATP_BS"/>
</dbReference>
<dbReference type="InterPro" id="IPR006016">
    <property type="entry name" value="UspA"/>
</dbReference>
<dbReference type="Pfam" id="PF00069">
    <property type="entry name" value="Pkinase"/>
    <property type="match status" value="1"/>
</dbReference>
<keyword evidence="2 10" id="KW-0479">Metal-binding</keyword>
<dbReference type="GO" id="GO:0005634">
    <property type="term" value="C:nucleus"/>
    <property type="evidence" value="ECO:0007669"/>
    <property type="project" value="TreeGrafter"/>
</dbReference>
<dbReference type="FunFam" id="3.30.200.20:FF:000268">
    <property type="entry name" value="probable receptor-like serine/threonine-protein kinase At5g57670"/>
    <property type="match status" value="1"/>
</dbReference>
<keyword evidence="5 10" id="KW-0863">Zinc-finger</keyword>
<dbReference type="FunFam" id="3.40.50.620:FF:000177">
    <property type="entry name" value="probable receptor-like serine/threonine-protein kinase At5g57670"/>
    <property type="match status" value="1"/>
</dbReference>
<feature type="compositionally biased region" description="Polar residues" evidence="12">
    <location>
        <begin position="1709"/>
        <end position="1726"/>
    </location>
</feature>
<feature type="compositionally biased region" description="Basic and acidic residues" evidence="12">
    <location>
        <begin position="998"/>
        <end position="1011"/>
    </location>
</feature>
<dbReference type="OrthoDB" id="3247158at2759"/>
<dbReference type="Proteomes" id="UP000327013">
    <property type="component" value="Chromosome 7"/>
</dbReference>
<evidence type="ECO:0000313" key="15">
    <source>
        <dbReference type="EMBL" id="KAE8100531.1"/>
    </source>
</evidence>
<dbReference type="GO" id="GO:0008270">
    <property type="term" value="F:zinc ion binding"/>
    <property type="evidence" value="ECO:0007669"/>
    <property type="project" value="UniProtKB-KW"/>
</dbReference>
<evidence type="ECO:0000256" key="12">
    <source>
        <dbReference type="SAM" id="MobiDB-lite"/>
    </source>
</evidence>
<dbReference type="PROSITE" id="PS50011">
    <property type="entry name" value="PROTEIN_KINASE_DOM"/>
    <property type="match status" value="1"/>
</dbReference>
<evidence type="ECO:0000256" key="1">
    <source>
        <dbReference type="ARBA" id="ARBA00022679"/>
    </source>
</evidence>
<dbReference type="CDD" id="cd00293">
    <property type="entry name" value="USP-like"/>
    <property type="match status" value="1"/>
</dbReference>
<dbReference type="GO" id="GO:0003677">
    <property type="term" value="F:DNA binding"/>
    <property type="evidence" value="ECO:0007669"/>
    <property type="project" value="UniProtKB-KW"/>
</dbReference>
<feature type="zinc finger region" description="C3H1-type" evidence="10">
    <location>
        <begin position="2603"/>
        <end position="2632"/>
    </location>
</feature>
<accession>A0A5N6RM93</accession>
<dbReference type="SUPFAM" id="SSF56112">
    <property type="entry name" value="Protein kinase-like (PK-like)"/>
    <property type="match status" value="1"/>
</dbReference>
<feature type="region of interest" description="Disordered" evidence="12">
    <location>
        <begin position="2073"/>
        <end position="2095"/>
    </location>
</feature>
<evidence type="ECO:0000256" key="8">
    <source>
        <dbReference type="ARBA" id="ARBA00022840"/>
    </source>
</evidence>
<dbReference type="PANTHER" id="PTHR46156">
    <property type="entry name" value="CCCH ZINGC FINGER"/>
    <property type="match status" value="1"/>
</dbReference>
<evidence type="ECO:0000256" key="11">
    <source>
        <dbReference type="PROSITE-ProRule" id="PRU10141"/>
    </source>
</evidence>
<evidence type="ECO:0000313" key="16">
    <source>
        <dbReference type="Proteomes" id="UP000327013"/>
    </source>
</evidence>
<evidence type="ECO:0000256" key="3">
    <source>
        <dbReference type="ARBA" id="ARBA00022737"/>
    </source>
</evidence>
<keyword evidence="6" id="KW-0418">Kinase</keyword>
<evidence type="ECO:0000256" key="7">
    <source>
        <dbReference type="ARBA" id="ARBA00022833"/>
    </source>
</evidence>
<evidence type="ECO:0000256" key="5">
    <source>
        <dbReference type="ARBA" id="ARBA00022771"/>
    </source>
</evidence>
<dbReference type="InterPro" id="IPR000719">
    <property type="entry name" value="Prot_kinase_dom"/>
</dbReference>
<feature type="compositionally biased region" description="Basic and acidic residues" evidence="12">
    <location>
        <begin position="2525"/>
        <end position="2538"/>
    </location>
</feature>
<evidence type="ECO:0000259" key="13">
    <source>
        <dbReference type="PROSITE" id="PS50011"/>
    </source>
</evidence>
<dbReference type="FunFam" id="4.10.1000.10:FF:000022">
    <property type="entry name" value="Zinc finger CCCH domain-containing protein 7"/>
    <property type="match status" value="1"/>
</dbReference>
<dbReference type="EMBL" id="CM017327">
    <property type="protein sequence ID" value="KAE8100531.1"/>
    <property type="molecule type" value="Genomic_DNA"/>
</dbReference>
<feature type="region of interest" description="Disordered" evidence="12">
    <location>
        <begin position="2121"/>
        <end position="2141"/>
    </location>
</feature>
<feature type="compositionally biased region" description="Polar residues" evidence="12">
    <location>
        <begin position="1168"/>
        <end position="1182"/>
    </location>
</feature>
<dbReference type="GO" id="GO:0004672">
    <property type="term" value="F:protein kinase activity"/>
    <property type="evidence" value="ECO:0007669"/>
    <property type="project" value="InterPro"/>
</dbReference>
<dbReference type="SUPFAM" id="SSF52402">
    <property type="entry name" value="Adenine nucleotide alpha hydrolases-like"/>
    <property type="match status" value="1"/>
</dbReference>
<dbReference type="PROSITE" id="PS00108">
    <property type="entry name" value="PROTEIN_KINASE_ST"/>
    <property type="match status" value="1"/>
</dbReference>
<feature type="region of interest" description="Disordered" evidence="12">
    <location>
        <begin position="2176"/>
        <end position="2220"/>
    </location>
</feature>
<reference evidence="15 16" key="1">
    <citation type="submission" date="2019-06" db="EMBL/GenBank/DDBJ databases">
        <title>A chromosomal-level reference genome of Carpinus fangiana (Coryloideae, Betulaceae).</title>
        <authorList>
            <person name="Yang X."/>
            <person name="Wang Z."/>
            <person name="Zhang L."/>
            <person name="Hao G."/>
            <person name="Liu J."/>
            <person name="Yang Y."/>
        </authorList>
    </citation>
    <scope>NUCLEOTIDE SEQUENCE [LARGE SCALE GENOMIC DNA]</scope>
    <source>
        <strain evidence="15">Cfa_2016G</strain>
        <tissue evidence="15">Leaf</tissue>
    </source>
</reference>
<keyword evidence="7 10" id="KW-0862">Zinc</keyword>
<dbReference type="SMART" id="SM00220">
    <property type="entry name" value="S_TKc"/>
    <property type="match status" value="1"/>
</dbReference>
<feature type="region of interest" description="Disordered" evidence="12">
    <location>
        <begin position="1806"/>
        <end position="1827"/>
    </location>
</feature>
<protein>
    <recommendedName>
        <fullName evidence="17">Protein kinase domain-containing protein</fullName>
    </recommendedName>
</protein>
<evidence type="ECO:0008006" key="17">
    <source>
        <dbReference type="Google" id="ProtNLM"/>
    </source>
</evidence>
<dbReference type="PROSITE" id="PS00107">
    <property type="entry name" value="PROTEIN_KINASE_ATP"/>
    <property type="match status" value="1"/>
</dbReference>
<sequence length="2841" mass="313386">MLQAGVPGEAEALGDSGGRTVVVGVKLDSPSRELLTWALVKVSQPGDLVVALHVLGNDEIVDRDGKSSLLSLVKAFDSVLAVYEGFCNLKQVDLKLKICRGTSVRKILVREAKAYSAAKIIVGTARSHHKIRSSTSVAKYCAKKLSKDCWVLAVNNGKVVFKREGSPTTIGHSKGTEDHRRNRLLSLIHGTLSKNTKVLNEGNASVSLKERFEERSCQDFEQGLAKAALDCRESASKEKCSICAPNSELPDNYCDQSAEESCGDGGEDKSLAIVPVQKEEASSSSISLLIKELPELKPGWPLLHRAILPDRKVSERFSVRQISVVQWALRLPSRHFSCTTISDLKQISYDHGEDQSSNLDAESGAIVPVGTETLAAPPSPEHCPRRLPKELEGLHEKYSSTCRLFLYQELLSATSNFLPENLIGKGGSSQVYRGCLPDGKELAVKILKPSDEVLKEFVLEIEIITTLHHKNIISLLGFCFEDGNLLLVYDFLSRGSLEENLHGHRKDPLAFSWSERYKVAVGVAEALEYLHSGCAQPVIHRDVKSSNILLSDDFEPQLCDFGLAKWAPTSSSHITCTDVAGTFGYLAPEYFMYGKVNDKIDVYAFGVVLLELLSGRKPISNDYPKGQESLVMWAKPILNGGKASQLLDPSLGDKYNQDQMERMVLAATLCIRRSPRARPQMSIVSKLLHGDCEITKWAKLQVNALEEYDVLDGEACPRSNLQSHLNLALLEVDDSLSISSIEQSVSLEDYLKGSAIGKGEEGRSQKPLVFPPIKNWASMKFAISYAHTLQDFAQSHRIDDRPRNRLPEPDQSRRVDIWDPHSVLPDTNRPAARPYYPPLDFDLDRNDGHQHQRLFDRPVNKFRQDSQGTSRVRIEFSDGFDPKQKDEKLVWGHGDENYHRRGHLLSDSDSVRRDFGFVSNSRDVESNLVGYDHRHGSVRDNEAYGSFRIGGGHDGRASRDIGDLLYEMGSKETGDCEGVRIGSAKREYYGLEVGRYDHNRGNREGSHEYNRTPRKQVQKKSAFLRIQMARPNNRNRESEQLHYSGYFDKGNFGSFRGKDQLYLDHGMEEGEEHERERSPVELDVSFKSNSLVAKAIVTPSDMNLTPRNEKIRKVSDGDCSNSYLSKLSEGTVNLDGFTCVANKASNSERDLKQPEEKVMKSDIGNVCDGSSQPCSSRTSVSVGKSKVERSPKGLVLDKDGATNVGSGKTTAPKFVKKKKIVKKIVKKVINPQSRLSSSQKTKKCDETAKAGCSTHSPPGAPDSGKGVPLLEHIVTSDGMASRHNVALQPCLDKVNVLPENDMADRSPLTALSHDCGINVESGRVCVTKIKRNWKSSTSALGSLSCEENRINESPVNADNSVHSLRSISNSDNDFKPRNEITFSEIGRVKDVSKQLNHNGLLLSLENDAEKEATKTVLSLEDNVNSRLLSSEEIKIHEDISNTYSSPHYTNNKLGFENCIDKSQENTASDIGIMDTIKKQPCINQFSTSLENSISEGIHQALIGSSAIVGLSSSEKTEICKDLVYAECSNHGRDTWNSDNGCSSLEEKYTVCNSGTINYTSKHPFSGRIPISIENCAIERDPIDMVTVRASEVNTRKIKKRRKTRTQLDFSDSTNIHTNSVNDAVSPANALDAPLGFSLKGLSPTEVAVSGVGSLDIGLLPGKDGISVLHANSSADGFSGVKLTMNSDVNSYLDGTLPRCKKNREVSATDLASSRPTVSETNERPTGTSISCAEVFLTNNDDLAQPEEEVNVSSIHNLSTSGLMACPSGTTVLLENTLGGRSSEAVGETRDTDDGLKLLQLGVESFSNAEDPDAQSSFPSGLGSEQKENGTPLIAVDINQNDTMDIETSDGEKMDAQAAEDQVLIHGETPWCKITSEPQSPDLGQRFSSTDIESDYLLVKDDLPSVSNNPSFSDDGAGFSSPNTNDEVMESMSRTLLDMGSPETLSEVPSIVMLNGKALPSQISNEKVCGDDQKLNQKFVVEDGSGVSVHTPFSQYTKRDCATESNHSIMGKTVLLPSQDSKITSCRPNLMSAGLIVKNTQLGPLIPRAFPGRSSFLLTNSNKTGSSARIAKPRTWHRTGPAPPLPVNKPFTNNIPPKRQLVENNVKSHSMSYIRKGNSLVRKPAPAAAQHHSSHGLSSSVYRASSSVVDESKKITGFDSRADVTDPHNLLRVGMHTPLERPRTPPLPSGTKISTRTAISSGDNTSSPLAESPFSGCCETTSDPMKFTETNNVPESAEDLLKISESPTGTSSNNLEIQSELSDGNLTSFNMKRIVYVKRKSNQLVAASNPCDLSVHNGNNIQATSDGYYKRRKNQLIRASLENQIKKSVSMTDDLLNSGGQRVPKVVSSRKFSKRRLHKVVAKTCKPVKSSLVWTLCGMQSLKNDSDSSDHQKSLPYRFPWKRATYGRSFVHNQVSSSNNSSLSMISRKLLLLRKRDTVYTRSINGFSLRKFKVLSVGGSSLKWSKSIEKNSKKANEEATLAVAAVEKKKREQNGAAGTSSQTKNRNHSSRERIFRIGSVRYKMDSTKRTLQRISDDRSTCSTSPQPEKDAKKSYIPKRLVIGNDEYVRIGNGNQLVRDPKKRTRILASEKVRWSLHTARLRLAKKRTYCQFFTRFGKCNKDDGKCPYIHDPSKIAVCTKFLNGLCSNPDCKLTHKVIPERMQDCSYFLQGLCTNRNCPYRHVSVNPKASTCEGFLRGYCANGNECRKKHSYVCPNFEAAGTCPQGSKCKLHHPKSRSKGKKRKRLGEQKNTRGRYFGSRHVNVSEPRTAVHEKHSTQNNDDNFLEGKFADYINLDVSDEQVGESNDHTSEQTFCDSDPLDEQLDDLDELIKPVRIMINLTT</sequence>
<keyword evidence="9" id="KW-0238">DNA-binding</keyword>
<feature type="region of interest" description="Disordered" evidence="12">
    <location>
        <begin position="2724"/>
        <end position="2755"/>
    </location>
</feature>
<evidence type="ECO:0000259" key="14">
    <source>
        <dbReference type="PROSITE" id="PS50103"/>
    </source>
</evidence>
<keyword evidence="8 11" id="KW-0067">ATP-binding</keyword>
<keyword evidence="1" id="KW-0808">Transferase</keyword>
<evidence type="ECO:0000256" key="4">
    <source>
        <dbReference type="ARBA" id="ARBA00022741"/>
    </source>
</evidence>
<name>A0A5N6RM93_9ROSI</name>
<dbReference type="SMART" id="SM00356">
    <property type="entry name" value="ZnF_C3H1"/>
    <property type="match status" value="5"/>
</dbReference>
<dbReference type="PROSITE" id="PS50103">
    <property type="entry name" value="ZF_C3H1"/>
    <property type="match status" value="3"/>
</dbReference>
<feature type="region of interest" description="Disordered" evidence="12">
    <location>
        <begin position="1231"/>
        <end position="1266"/>
    </location>
</feature>
<feature type="domain" description="C3H1-type" evidence="14">
    <location>
        <begin position="2707"/>
        <end position="2735"/>
    </location>
</feature>
<feature type="compositionally biased region" description="Polar residues" evidence="12">
    <location>
        <begin position="2190"/>
        <end position="2208"/>
    </location>
</feature>
<dbReference type="FunFam" id="1.10.510.10:FF:000284">
    <property type="entry name" value="Putative receptor-like serine/threonine-protein kinase"/>
    <property type="match status" value="1"/>
</dbReference>
<feature type="region of interest" description="Disordered" evidence="12">
    <location>
        <begin position="1705"/>
        <end position="1726"/>
    </location>
</feature>
<feature type="domain" description="C3H1-type" evidence="14">
    <location>
        <begin position="2658"/>
        <end position="2684"/>
    </location>
</feature>
<feature type="region of interest" description="Disordered" evidence="12">
    <location>
        <begin position="1163"/>
        <end position="1189"/>
    </location>
</feature>
<dbReference type="GO" id="GO:0005524">
    <property type="term" value="F:ATP binding"/>
    <property type="evidence" value="ECO:0007669"/>
    <property type="project" value="UniProtKB-UniRule"/>
</dbReference>
<evidence type="ECO:0000256" key="10">
    <source>
        <dbReference type="PROSITE-ProRule" id="PRU00723"/>
    </source>
</evidence>
<evidence type="ECO:0000256" key="9">
    <source>
        <dbReference type="ARBA" id="ARBA00023125"/>
    </source>
</evidence>
<dbReference type="Gene3D" id="3.30.200.20">
    <property type="entry name" value="Phosphorylase Kinase, domain 1"/>
    <property type="match status" value="1"/>
</dbReference>
<gene>
    <name evidence="15" type="ORF">FH972_018423</name>
</gene>
<dbReference type="InterPro" id="IPR000571">
    <property type="entry name" value="Znf_CCCH"/>
</dbReference>
<dbReference type="CDD" id="cd14066">
    <property type="entry name" value="STKc_IRAK"/>
    <property type="match status" value="1"/>
</dbReference>
<dbReference type="Gene3D" id="4.10.1000.10">
    <property type="entry name" value="Zinc finger, CCCH-type"/>
    <property type="match status" value="2"/>
</dbReference>
<feature type="compositionally biased region" description="Basic residues" evidence="12">
    <location>
        <begin position="2728"/>
        <end position="2744"/>
    </location>
</feature>
<feature type="binding site" evidence="11">
    <location>
        <position position="445"/>
    </location>
    <ligand>
        <name>ATP</name>
        <dbReference type="ChEBI" id="CHEBI:30616"/>
    </ligand>
</feature>
<evidence type="ECO:0000256" key="2">
    <source>
        <dbReference type="ARBA" id="ARBA00022723"/>
    </source>
</evidence>